<evidence type="ECO:0000313" key="4">
    <source>
        <dbReference type="Proteomes" id="UP001056693"/>
    </source>
</evidence>
<protein>
    <submittedName>
        <fullName evidence="3">DnaD domain protein</fullName>
    </submittedName>
</protein>
<dbReference type="NCBIfam" id="TIGR01446">
    <property type="entry name" value="DnaD_dom"/>
    <property type="match status" value="1"/>
</dbReference>
<reference evidence="3 4" key="1">
    <citation type="submission" date="2019-03" db="EMBL/GenBank/DDBJ databases">
        <authorList>
            <person name="Molinero N."/>
            <person name="Sanchez B."/>
            <person name="Walker A."/>
            <person name="Duncan S."/>
            <person name="Delgado S."/>
            <person name="Margolles A."/>
        </authorList>
    </citation>
    <scope>NUCLEOTIDE SEQUENCE [LARGE SCALE GENOMIC DNA]</scope>
    <source>
        <strain evidence="3 4">IPLA60002</strain>
    </source>
</reference>
<comment type="caution">
    <text evidence="3">The sequence shown here is derived from an EMBL/GenBank/DDBJ whole genome shotgun (WGS) entry which is preliminary data.</text>
</comment>
<gene>
    <name evidence="3" type="ORF">E2N93_06850</name>
</gene>
<evidence type="ECO:0000313" key="3">
    <source>
        <dbReference type="EMBL" id="MCL3787725.1"/>
    </source>
</evidence>
<dbReference type="EMBL" id="SNUZ01000009">
    <property type="protein sequence ID" value="MCL3787725.1"/>
    <property type="molecule type" value="Genomic_DNA"/>
</dbReference>
<comment type="similarity">
    <text evidence="1">Belongs to the DnaB/DnaD family.</text>
</comment>
<dbReference type="InterPro" id="IPR053162">
    <property type="entry name" value="DnaD"/>
</dbReference>
<dbReference type="Gene3D" id="1.10.10.630">
    <property type="entry name" value="DnaD domain-like"/>
    <property type="match status" value="2"/>
</dbReference>
<proteinExistence type="inferred from homology"/>
<accession>A0ABT0NHI6</accession>
<organism evidence="3 4">
    <name type="scientific">Ruminococcus bromii</name>
    <dbReference type="NCBI Taxonomy" id="40518"/>
    <lineage>
        <taxon>Bacteria</taxon>
        <taxon>Bacillati</taxon>
        <taxon>Bacillota</taxon>
        <taxon>Clostridia</taxon>
        <taxon>Eubacteriales</taxon>
        <taxon>Oscillospiraceae</taxon>
        <taxon>Ruminococcus</taxon>
    </lineage>
</organism>
<dbReference type="PANTHER" id="PTHR37293:SF5">
    <property type="entry name" value="DNA REPLICATION PROTEIN"/>
    <property type="match status" value="1"/>
</dbReference>
<dbReference type="InterPro" id="IPR017019">
    <property type="entry name" value="DNA_replication_prd_bac"/>
</dbReference>
<dbReference type="InterPro" id="IPR034829">
    <property type="entry name" value="DnaD-like_sf"/>
</dbReference>
<feature type="domain" description="DnaB/C C-terminal" evidence="2">
    <location>
        <begin position="258"/>
        <end position="323"/>
    </location>
</feature>
<evidence type="ECO:0000256" key="1">
    <source>
        <dbReference type="ARBA" id="ARBA00093462"/>
    </source>
</evidence>
<feature type="domain" description="DnaB/C C-terminal" evidence="2">
    <location>
        <begin position="166"/>
        <end position="236"/>
    </location>
</feature>
<dbReference type="Pfam" id="PF07261">
    <property type="entry name" value="DnaB_2"/>
    <property type="match status" value="2"/>
</dbReference>
<dbReference type="PANTHER" id="PTHR37293">
    <property type="entry name" value="PHAGE REPLICATION PROTEIN-RELATED"/>
    <property type="match status" value="1"/>
</dbReference>
<dbReference type="PIRSF" id="PIRSF033722">
    <property type="entry name" value="DnaD_CA_C3587_prd"/>
    <property type="match status" value="1"/>
</dbReference>
<sequence length="359" mass="40331">MCTIKFDYNIYFGSEVYEMSMKINLGAWNSIFAVPSSVVDEGLKFSDGVKLKVLLYLLRHSGEDVNESDISKATGVNETDIPEAVEYWVMKGIFCQNNGAFEPAQAEQQTTEQPAVKQIESSNTAAPIEKEEPTVPHMFVRPQRPDYVYVAQQLAVDEEFKMLVNEAQTALGKPLSNSDASSLLLLKNTCGLPVEVIIMLIQYCISIGKSNIRAIETIGLRWSDAGVFSIEEAENKIKQAHRASQSFTVVASAFGLKNTGSPTKKQVEYADLWVNEWKFSPEMLREAYERCVDSKGSCDFRYINGILKRWNSSGIYNVDDLNKFDSRPDKYKNKGGNRNDANTSYNINDLQRLDTIDSI</sequence>
<evidence type="ECO:0000259" key="2">
    <source>
        <dbReference type="Pfam" id="PF07261"/>
    </source>
</evidence>
<dbReference type="SUPFAM" id="SSF158499">
    <property type="entry name" value="DnaD domain-like"/>
    <property type="match status" value="2"/>
</dbReference>
<dbReference type="Proteomes" id="UP001056693">
    <property type="component" value="Unassembled WGS sequence"/>
</dbReference>
<keyword evidence="4" id="KW-1185">Reference proteome</keyword>
<name>A0ABT0NHI6_9FIRM</name>
<dbReference type="InterPro" id="IPR006343">
    <property type="entry name" value="DnaB/C_C"/>
</dbReference>